<protein>
    <submittedName>
        <fullName evidence="1">Uncharacterized protein</fullName>
    </submittedName>
</protein>
<name>A0AAE0YNB4_9GAST</name>
<dbReference type="AlphaFoldDB" id="A0AAE0YNB4"/>
<evidence type="ECO:0000313" key="2">
    <source>
        <dbReference type="Proteomes" id="UP001283361"/>
    </source>
</evidence>
<evidence type="ECO:0000313" key="1">
    <source>
        <dbReference type="EMBL" id="KAK3751734.1"/>
    </source>
</evidence>
<keyword evidence="2" id="KW-1185">Reference proteome</keyword>
<gene>
    <name evidence="1" type="ORF">RRG08_065640</name>
</gene>
<organism evidence="1 2">
    <name type="scientific">Elysia crispata</name>
    <name type="common">lettuce slug</name>
    <dbReference type="NCBI Taxonomy" id="231223"/>
    <lineage>
        <taxon>Eukaryota</taxon>
        <taxon>Metazoa</taxon>
        <taxon>Spiralia</taxon>
        <taxon>Lophotrochozoa</taxon>
        <taxon>Mollusca</taxon>
        <taxon>Gastropoda</taxon>
        <taxon>Heterobranchia</taxon>
        <taxon>Euthyneura</taxon>
        <taxon>Panpulmonata</taxon>
        <taxon>Sacoglossa</taxon>
        <taxon>Placobranchoidea</taxon>
        <taxon>Plakobranchidae</taxon>
        <taxon>Elysia</taxon>
    </lineage>
</organism>
<reference evidence="1" key="1">
    <citation type="journal article" date="2023" name="G3 (Bethesda)">
        <title>A reference genome for the long-term kleptoplast-retaining sea slug Elysia crispata morphotype clarki.</title>
        <authorList>
            <person name="Eastman K.E."/>
            <person name="Pendleton A.L."/>
            <person name="Shaikh M.A."/>
            <person name="Suttiyut T."/>
            <person name="Ogas R."/>
            <person name="Tomko P."/>
            <person name="Gavelis G."/>
            <person name="Widhalm J.R."/>
            <person name="Wisecaver J.H."/>
        </authorList>
    </citation>
    <scope>NUCLEOTIDE SEQUENCE</scope>
    <source>
        <strain evidence="1">ECLA1</strain>
    </source>
</reference>
<dbReference type="Proteomes" id="UP001283361">
    <property type="component" value="Unassembled WGS sequence"/>
</dbReference>
<proteinExistence type="predicted"/>
<accession>A0AAE0YNB4</accession>
<sequence length="107" mass="11785">MLHAKAPVPRAVLMFYRAPCGSELEVELEPILRLYQRNHFLHPPAVLTLTSNHVMSRGLDLVQHRQEALCSPVSDLTSAKCSVPVLIVSLDLPLPGSGELCSVFTRV</sequence>
<dbReference type="EMBL" id="JAWDGP010005809">
    <property type="protein sequence ID" value="KAK3751734.1"/>
    <property type="molecule type" value="Genomic_DNA"/>
</dbReference>
<comment type="caution">
    <text evidence="1">The sequence shown here is derived from an EMBL/GenBank/DDBJ whole genome shotgun (WGS) entry which is preliminary data.</text>
</comment>